<sequence>MTQQRRFSFARLALFSLGAGALVLAISIPVVIGLSQLSPVAALIVAVLALVLAVAAMGIVANRMVDRAADQMRAESDPTSTTEGD</sequence>
<feature type="transmembrane region" description="Helical" evidence="1">
    <location>
        <begin position="40"/>
        <end position="61"/>
    </location>
</feature>
<proteinExistence type="predicted"/>
<name>A0A318RG80_WILLI</name>
<comment type="caution">
    <text evidence="2">The sequence shown here is derived from an EMBL/GenBank/DDBJ whole genome shotgun (WGS) entry which is preliminary data.</text>
</comment>
<gene>
    <name evidence="2" type="ORF">DFR67_10989</name>
</gene>
<organism evidence="2 3">
    <name type="scientific">Williamsia limnetica</name>
    <dbReference type="NCBI Taxonomy" id="882452"/>
    <lineage>
        <taxon>Bacteria</taxon>
        <taxon>Bacillati</taxon>
        <taxon>Actinomycetota</taxon>
        <taxon>Actinomycetes</taxon>
        <taxon>Mycobacteriales</taxon>
        <taxon>Nocardiaceae</taxon>
        <taxon>Williamsia</taxon>
    </lineage>
</organism>
<evidence type="ECO:0000256" key="1">
    <source>
        <dbReference type="SAM" id="Phobius"/>
    </source>
</evidence>
<dbReference type="EMBL" id="QJSP01000009">
    <property type="protein sequence ID" value="PYE15861.1"/>
    <property type="molecule type" value="Genomic_DNA"/>
</dbReference>
<keyword evidence="1" id="KW-1133">Transmembrane helix</keyword>
<accession>A0A318RG80</accession>
<reference evidence="2 3" key="1">
    <citation type="submission" date="2018-06" db="EMBL/GenBank/DDBJ databases">
        <title>Genomic Encyclopedia of Type Strains, Phase IV (KMG-IV): sequencing the most valuable type-strain genomes for metagenomic binning, comparative biology and taxonomic classification.</title>
        <authorList>
            <person name="Goeker M."/>
        </authorList>
    </citation>
    <scope>NUCLEOTIDE SEQUENCE [LARGE SCALE GENOMIC DNA]</scope>
    <source>
        <strain evidence="2 3">DSM 45521</strain>
    </source>
</reference>
<feature type="transmembrane region" description="Helical" evidence="1">
    <location>
        <begin position="12"/>
        <end position="34"/>
    </location>
</feature>
<evidence type="ECO:0000313" key="3">
    <source>
        <dbReference type="Proteomes" id="UP000247591"/>
    </source>
</evidence>
<dbReference type="AlphaFoldDB" id="A0A318RG80"/>
<dbReference type="OrthoDB" id="4578727at2"/>
<keyword evidence="3" id="KW-1185">Reference proteome</keyword>
<dbReference type="RefSeq" id="WP_110470510.1">
    <property type="nucleotide sequence ID" value="NZ_QJSP01000009.1"/>
</dbReference>
<protein>
    <submittedName>
        <fullName evidence="2">Uncharacterized protein</fullName>
    </submittedName>
</protein>
<keyword evidence="1" id="KW-0812">Transmembrane</keyword>
<evidence type="ECO:0000313" key="2">
    <source>
        <dbReference type="EMBL" id="PYE15861.1"/>
    </source>
</evidence>
<dbReference type="Proteomes" id="UP000247591">
    <property type="component" value="Unassembled WGS sequence"/>
</dbReference>
<keyword evidence="1" id="KW-0472">Membrane</keyword>